<feature type="transmembrane region" description="Helical" evidence="1">
    <location>
        <begin position="293"/>
        <end position="317"/>
    </location>
</feature>
<keyword evidence="3" id="KW-1185">Reference proteome</keyword>
<feature type="transmembrane region" description="Helical" evidence="1">
    <location>
        <begin position="141"/>
        <end position="163"/>
    </location>
</feature>
<sequence>MSNWWTLSKIKLKETWNERMRFGRSGLWLVLLELATIAAICFGMRSVLKNPTGSPEPAGITGFLTVMTFLVAFGNGYLFSERMLFGCTARVDRLLAVAPRDVVLSTTLVTYLANLRPSLVNPILIALVIALAWFPGKLIPLFGLVFLVPLFGTVLAVFTVLFIKRFLNRLSGLAFIVAPALQVGGLAGAAWVVIKLLRSAAINEALIDSPAFQHILWWIPALLTASGIILFALGRSAYLWEETLWQQEGQSSRRPEKNQFRSILALLSALHLPSPIQAVILKEWLSLKRNPLTILRIVIWSILSLLLFCSPVCALWLPPSPIH</sequence>
<accession>K4LHA0</accession>
<dbReference type="AlphaFoldDB" id="K4LHA0"/>
<organism evidence="2 3">
    <name type="scientific">Thermacetogenium phaeum (strain ATCC BAA-254 / DSM 26808 / PB)</name>
    <dbReference type="NCBI Taxonomy" id="1089553"/>
    <lineage>
        <taxon>Bacteria</taxon>
        <taxon>Bacillati</taxon>
        <taxon>Bacillota</taxon>
        <taxon>Clostridia</taxon>
        <taxon>Thermoanaerobacterales</taxon>
        <taxon>Thermoanaerobacteraceae</taxon>
        <taxon>Thermacetogenium</taxon>
    </lineage>
</organism>
<feature type="transmembrane region" description="Helical" evidence="1">
    <location>
        <begin position="175"/>
        <end position="194"/>
    </location>
</feature>
<dbReference type="KEGG" id="tpz:Tph_c12260"/>
<evidence type="ECO:0000313" key="2">
    <source>
        <dbReference type="EMBL" id="AFV11447.1"/>
    </source>
</evidence>
<dbReference type="STRING" id="1089553.Tph_c12260"/>
<keyword evidence="1" id="KW-1133">Transmembrane helix</keyword>
<keyword evidence="1" id="KW-0472">Membrane</keyword>
<reference evidence="2 3" key="1">
    <citation type="journal article" date="2012" name="BMC Genomics">
        <title>Genome-guided analysis of physiological and morphological traits of the fermentative acetate oxidizer Thermacetogenium phaeum.</title>
        <authorList>
            <person name="Oehler D."/>
            <person name="Poehlein A."/>
            <person name="Leimbach A."/>
            <person name="Muller N."/>
            <person name="Daniel R."/>
            <person name="Gottschalk G."/>
            <person name="Schink B."/>
        </authorList>
    </citation>
    <scope>NUCLEOTIDE SEQUENCE [LARGE SCALE GENOMIC DNA]</scope>
    <source>
        <strain evidence="3">ATCC BAA-254 / DSM 26808 / PB</strain>
    </source>
</reference>
<name>K4LHA0_THEPS</name>
<feature type="transmembrane region" description="Helical" evidence="1">
    <location>
        <begin position="119"/>
        <end position="134"/>
    </location>
</feature>
<keyword evidence="1" id="KW-0812">Transmembrane</keyword>
<evidence type="ECO:0000313" key="3">
    <source>
        <dbReference type="Proteomes" id="UP000000467"/>
    </source>
</evidence>
<gene>
    <name evidence="2" type="ordered locus">Tph_c12260</name>
</gene>
<proteinExistence type="predicted"/>
<dbReference type="RefSeq" id="WP_015050328.1">
    <property type="nucleotide sequence ID" value="NC_018870.1"/>
</dbReference>
<protein>
    <submittedName>
        <fullName evidence="2">Putative membrane protein</fullName>
    </submittedName>
</protein>
<dbReference type="Proteomes" id="UP000000467">
    <property type="component" value="Chromosome"/>
</dbReference>
<dbReference type="EMBL" id="CP003732">
    <property type="protein sequence ID" value="AFV11447.1"/>
    <property type="molecule type" value="Genomic_DNA"/>
</dbReference>
<dbReference type="OrthoDB" id="16717at68295"/>
<feature type="transmembrane region" description="Helical" evidence="1">
    <location>
        <begin position="27"/>
        <end position="48"/>
    </location>
</feature>
<feature type="transmembrane region" description="Helical" evidence="1">
    <location>
        <begin position="60"/>
        <end position="79"/>
    </location>
</feature>
<dbReference type="eggNOG" id="ENOG50328S0">
    <property type="taxonomic scope" value="Bacteria"/>
</dbReference>
<feature type="transmembrane region" description="Helical" evidence="1">
    <location>
        <begin position="215"/>
        <end position="240"/>
    </location>
</feature>
<evidence type="ECO:0000256" key="1">
    <source>
        <dbReference type="SAM" id="Phobius"/>
    </source>
</evidence>
<dbReference type="HOGENOM" id="CLU_860341_0_0_9"/>